<keyword evidence="1" id="KW-0732">Signal</keyword>
<evidence type="ECO:0000313" key="3">
    <source>
        <dbReference type="EMBL" id="NHO67453.1"/>
    </source>
</evidence>
<name>A0A9E5MND2_9GAMM</name>
<organism evidence="3 4">
    <name type="scientific">Pseudomaricurvus hydrocarbonicus</name>
    <dbReference type="NCBI Taxonomy" id="1470433"/>
    <lineage>
        <taxon>Bacteria</taxon>
        <taxon>Pseudomonadati</taxon>
        <taxon>Pseudomonadota</taxon>
        <taxon>Gammaproteobacteria</taxon>
        <taxon>Cellvibrionales</taxon>
        <taxon>Cellvibrionaceae</taxon>
        <taxon>Pseudomaricurvus</taxon>
    </lineage>
</organism>
<comment type="caution">
    <text evidence="3">The sequence shown here is derived from an EMBL/GenBank/DDBJ whole genome shotgun (WGS) entry which is preliminary data.</text>
</comment>
<dbReference type="PANTHER" id="PTHR19328">
    <property type="entry name" value="HEDGEHOG-INTERACTING PROTEIN"/>
    <property type="match status" value="1"/>
</dbReference>
<dbReference type="Pfam" id="PF07995">
    <property type="entry name" value="GSDH"/>
    <property type="match status" value="1"/>
</dbReference>
<proteinExistence type="predicted"/>
<dbReference type="EMBL" id="JAAONZ010000017">
    <property type="protein sequence ID" value="NHO67453.1"/>
    <property type="molecule type" value="Genomic_DNA"/>
</dbReference>
<feature type="domain" description="Glucose/Sorbosone dehydrogenase" evidence="2">
    <location>
        <begin position="35"/>
        <end position="356"/>
    </location>
</feature>
<reference evidence="3" key="1">
    <citation type="submission" date="2020-03" db="EMBL/GenBank/DDBJ databases">
        <authorList>
            <person name="Guo F."/>
        </authorList>
    </citation>
    <scope>NUCLEOTIDE SEQUENCE</scope>
    <source>
        <strain evidence="3">JCM 30134</strain>
    </source>
</reference>
<dbReference type="AlphaFoldDB" id="A0A9E5MND2"/>
<dbReference type="InterPro" id="IPR011041">
    <property type="entry name" value="Quinoprot_gluc/sorb_DH_b-prop"/>
</dbReference>
<feature type="chain" id="PRO_5039579270" evidence="1">
    <location>
        <begin position="19"/>
        <end position="368"/>
    </location>
</feature>
<accession>A0A9E5MND2</accession>
<dbReference type="PANTHER" id="PTHR19328:SF75">
    <property type="entry name" value="ALDOSE SUGAR DEHYDROGENASE YLII"/>
    <property type="match status" value="1"/>
</dbReference>
<dbReference type="InterPro" id="IPR012938">
    <property type="entry name" value="Glc/Sorbosone_DH"/>
</dbReference>
<dbReference type="RefSeq" id="WP_167190194.1">
    <property type="nucleotide sequence ID" value="NZ_JAAONZ010000017.1"/>
</dbReference>
<evidence type="ECO:0000313" key="4">
    <source>
        <dbReference type="Proteomes" id="UP000787472"/>
    </source>
</evidence>
<sequence>MKAILLPVLILWSLQGLAASDQADYRLETVVKDIDLPWGMVWLDNGDMLVSSRNGEMRRINAEGEQTLIEGVPKVHVNGQGGLMDLERHPQYDLNGWLYLSYASREGEGDGSHTAIMRARLEGNRLTDKQVLYKAVPNTTSGRHYGSRIEFDREGYLYFSIGDRGDRDRNPQNPGRDGGKIYRLTDLGWVPSDNPFADQDGAIPAVYSLGHRNPQGMAMHPLSGDIWVHEHGPRGGDEVNLIKAGANYGWPILSYGVNYSGSQFAEAQERDGYESPVHYWDPSIAPSGMVFITSERYPEWRGDLIVGSLKFRQLVFCEVAGDRITATRVLFEDIGRVRTLRQGPDGYLYVATEDKGIIRIVPQKENVP</sequence>
<evidence type="ECO:0000256" key="1">
    <source>
        <dbReference type="SAM" id="SignalP"/>
    </source>
</evidence>
<dbReference type="InterPro" id="IPR011042">
    <property type="entry name" value="6-blade_b-propeller_TolB-like"/>
</dbReference>
<gene>
    <name evidence="3" type="ORF">G8770_18060</name>
</gene>
<protein>
    <submittedName>
        <fullName evidence="3">PQQ-dependent sugar dehydrogenase</fullName>
    </submittedName>
</protein>
<dbReference type="Gene3D" id="2.120.10.30">
    <property type="entry name" value="TolB, C-terminal domain"/>
    <property type="match status" value="1"/>
</dbReference>
<evidence type="ECO:0000259" key="2">
    <source>
        <dbReference type="Pfam" id="PF07995"/>
    </source>
</evidence>
<feature type="signal peptide" evidence="1">
    <location>
        <begin position="1"/>
        <end position="18"/>
    </location>
</feature>
<dbReference type="SUPFAM" id="SSF50952">
    <property type="entry name" value="Soluble quinoprotein glucose dehydrogenase"/>
    <property type="match status" value="1"/>
</dbReference>
<keyword evidence="4" id="KW-1185">Reference proteome</keyword>
<dbReference type="Proteomes" id="UP000787472">
    <property type="component" value="Unassembled WGS sequence"/>
</dbReference>